<evidence type="ECO:0000313" key="4">
    <source>
        <dbReference type="Proteomes" id="UP000007151"/>
    </source>
</evidence>
<dbReference type="PANTHER" id="PTHR11012:SF8">
    <property type="entry name" value="JUVENILE HORMONE-INDUCIBLE PROTEIN 26"/>
    <property type="match status" value="1"/>
</dbReference>
<keyword evidence="4" id="KW-1185">Reference proteome</keyword>
<accession>A0A212F2J0</accession>
<feature type="transmembrane region" description="Helical" evidence="1">
    <location>
        <begin position="246"/>
        <end position="267"/>
    </location>
</feature>
<feature type="domain" description="CHK kinase-like" evidence="2">
    <location>
        <begin position="123"/>
        <end position="276"/>
    </location>
</feature>
<organism evidence="3 4">
    <name type="scientific">Danaus plexippus plexippus</name>
    <dbReference type="NCBI Taxonomy" id="278856"/>
    <lineage>
        <taxon>Eukaryota</taxon>
        <taxon>Metazoa</taxon>
        <taxon>Ecdysozoa</taxon>
        <taxon>Arthropoda</taxon>
        <taxon>Hexapoda</taxon>
        <taxon>Insecta</taxon>
        <taxon>Pterygota</taxon>
        <taxon>Neoptera</taxon>
        <taxon>Endopterygota</taxon>
        <taxon>Lepidoptera</taxon>
        <taxon>Glossata</taxon>
        <taxon>Ditrysia</taxon>
        <taxon>Papilionoidea</taxon>
        <taxon>Nymphalidae</taxon>
        <taxon>Danainae</taxon>
        <taxon>Danaini</taxon>
        <taxon>Danaina</taxon>
        <taxon>Danaus</taxon>
        <taxon>Danaus</taxon>
    </lineage>
</organism>
<keyword evidence="1" id="KW-1133">Transmembrane helix</keyword>
<dbReference type="Proteomes" id="UP000007151">
    <property type="component" value="Unassembled WGS sequence"/>
</dbReference>
<dbReference type="AlphaFoldDB" id="A0A212F2J0"/>
<dbReference type="GO" id="GO:0016301">
    <property type="term" value="F:kinase activity"/>
    <property type="evidence" value="ECO:0007669"/>
    <property type="project" value="UniProtKB-KW"/>
</dbReference>
<dbReference type="InterPro" id="IPR011009">
    <property type="entry name" value="Kinase-like_dom_sf"/>
</dbReference>
<dbReference type="EMBL" id="AGBW02010741">
    <property type="protein sequence ID" value="OWR47944.1"/>
    <property type="molecule type" value="Genomic_DNA"/>
</dbReference>
<evidence type="ECO:0000256" key="1">
    <source>
        <dbReference type="SAM" id="Phobius"/>
    </source>
</evidence>
<reference evidence="3 4" key="1">
    <citation type="journal article" date="2011" name="Cell">
        <title>The monarch butterfly genome yields insights into long-distance migration.</title>
        <authorList>
            <person name="Zhan S."/>
            <person name="Merlin C."/>
            <person name="Boore J.L."/>
            <person name="Reppert S.M."/>
        </authorList>
    </citation>
    <scope>NUCLEOTIDE SEQUENCE [LARGE SCALE GENOMIC DNA]</scope>
    <source>
        <strain evidence="3">F-2</strain>
    </source>
</reference>
<dbReference type="SUPFAM" id="SSF56112">
    <property type="entry name" value="Protein kinase-like (PK-like)"/>
    <property type="match status" value="1"/>
</dbReference>
<dbReference type="SMART" id="SM00587">
    <property type="entry name" value="CHK"/>
    <property type="match status" value="1"/>
</dbReference>
<proteinExistence type="predicted"/>
<name>A0A212F2J0_DANPL</name>
<dbReference type="PANTHER" id="PTHR11012">
    <property type="entry name" value="PROTEIN KINASE-LIKE DOMAIN-CONTAINING"/>
    <property type="match status" value="1"/>
</dbReference>
<evidence type="ECO:0000259" key="2">
    <source>
        <dbReference type="SMART" id="SM00587"/>
    </source>
</evidence>
<keyword evidence="1" id="KW-0472">Membrane</keyword>
<sequence length="333" mass="38197">MAKPEETLNNTMVKVAKKLGYENSQVAIKPTTSNGANYTSVLYNVTLQAPGKEDLHLFAKVALVGQKMRAADPFKIFDTENLFYTTLINIYEQLEKKNNVPEEGRLVTPKFYEGSLEYMKEIMILEDLSAKGFSTFDRLQSITWEFAAKSLENLAKFHALSIAFAEDDPQEFKNVVSKLKQGESFDSLQNYIKNVTTTALKVVKDENRDRLAKFTDELQKKEVFENFFQEHRRPFITHRDYRQSNLMYRMVIMPVGLVSSIFCLLVITADKENVPKVSEDLVFDDFAIDPNDLYIERETAAIEATSVTSNKMEQPMFAETNRKVKKNPLVFVV</sequence>
<dbReference type="InterPro" id="IPR015897">
    <property type="entry name" value="CHK_kinase-like"/>
</dbReference>
<comment type="caution">
    <text evidence="3">The sequence shown here is derived from an EMBL/GenBank/DDBJ whole genome shotgun (WGS) entry which is preliminary data.</text>
</comment>
<evidence type="ECO:0000313" key="3">
    <source>
        <dbReference type="EMBL" id="OWR47944.1"/>
    </source>
</evidence>
<dbReference type="Pfam" id="PF02958">
    <property type="entry name" value="EcKL"/>
    <property type="match status" value="1"/>
</dbReference>
<dbReference type="InParanoid" id="A0A212F2J0"/>
<dbReference type="InterPro" id="IPR004119">
    <property type="entry name" value="EcKL"/>
</dbReference>
<gene>
    <name evidence="3" type="ORF">KGM_210529</name>
</gene>
<dbReference type="KEGG" id="dpl:KGM_210529"/>
<keyword evidence="1" id="KW-0812">Transmembrane</keyword>
<protein>
    <submittedName>
        <fullName evidence="3">Ecdysteroid 22-kinase</fullName>
    </submittedName>
</protein>